<keyword evidence="1" id="KW-0812">Transmembrane</keyword>
<keyword evidence="1" id="KW-0472">Membrane</keyword>
<protein>
    <submittedName>
        <fullName evidence="2">CD1845 family protein</fullName>
    </submittedName>
</protein>
<evidence type="ECO:0000256" key="1">
    <source>
        <dbReference type="SAM" id="Phobius"/>
    </source>
</evidence>
<dbReference type="AlphaFoldDB" id="A0AAE3ACX8"/>
<name>A0AAE3ACX8_9FIRM</name>
<keyword evidence="1" id="KW-1133">Transmembrane helix</keyword>
<dbReference type="EMBL" id="JAJEPW010000039">
    <property type="protein sequence ID" value="MCC2130202.1"/>
    <property type="molecule type" value="Genomic_DNA"/>
</dbReference>
<feature type="transmembrane region" description="Helical" evidence="1">
    <location>
        <begin position="33"/>
        <end position="50"/>
    </location>
</feature>
<proteinExistence type="predicted"/>
<dbReference type="Proteomes" id="UP001199319">
    <property type="component" value="Unassembled WGS sequence"/>
</dbReference>
<gene>
    <name evidence="2" type="ORF">LKD37_11895</name>
</gene>
<keyword evidence="3" id="KW-1185">Reference proteome</keyword>
<organism evidence="2 3">
    <name type="scientific">Brotocaccenecus cirricatena</name>
    <dbReference type="NCBI Taxonomy" id="3064195"/>
    <lineage>
        <taxon>Bacteria</taxon>
        <taxon>Bacillati</taxon>
        <taxon>Bacillota</taxon>
        <taxon>Clostridia</taxon>
        <taxon>Eubacteriales</taxon>
        <taxon>Oscillospiraceae</taxon>
        <taxon>Brotocaccenecus</taxon>
    </lineage>
</organism>
<comment type="caution">
    <text evidence="2">The sequence shown here is derived from an EMBL/GenBank/DDBJ whole genome shotgun (WGS) entry which is preliminary data.</text>
</comment>
<feature type="transmembrane region" description="Helical" evidence="1">
    <location>
        <begin position="62"/>
        <end position="81"/>
    </location>
</feature>
<sequence length="96" mass="10945">MRLILKILLAPVMLVLAFLIWLCTLTLHISAVLLNVLSVLLVLVSIFSFIDHDVKNGVIELVAAFLLSPYGLPMLGAWFVAQLHLLRDWMKEKVYW</sequence>
<accession>A0AAE3ACX8</accession>
<feature type="transmembrane region" description="Helical" evidence="1">
    <location>
        <begin position="7"/>
        <end position="27"/>
    </location>
</feature>
<evidence type="ECO:0000313" key="2">
    <source>
        <dbReference type="EMBL" id="MCC2130202.1"/>
    </source>
</evidence>
<dbReference type="Pfam" id="PF18956">
    <property type="entry name" value="DUF5699"/>
    <property type="match status" value="1"/>
</dbReference>
<dbReference type="InterPro" id="IPR043753">
    <property type="entry name" value="DUF5699"/>
</dbReference>
<reference evidence="2" key="1">
    <citation type="submission" date="2021-10" db="EMBL/GenBank/DDBJ databases">
        <title>Anaerobic single-cell dispensing facilitates the cultivation of human gut bacteria.</title>
        <authorList>
            <person name="Afrizal A."/>
        </authorList>
    </citation>
    <scope>NUCLEOTIDE SEQUENCE</scope>
    <source>
        <strain evidence="2">CLA-AA-H272</strain>
    </source>
</reference>
<evidence type="ECO:0000313" key="3">
    <source>
        <dbReference type="Proteomes" id="UP001199319"/>
    </source>
</evidence>
<dbReference type="RefSeq" id="WP_302929419.1">
    <property type="nucleotide sequence ID" value="NZ_JAJEPW010000039.1"/>
</dbReference>